<dbReference type="Proteomes" id="UP000267096">
    <property type="component" value="Unassembled WGS sequence"/>
</dbReference>
<reference evidence="3 4" key="2">
    <citation type="submission" date="2018-11" db="EMBL/GenBank/DDBJ databases">
        <authorList>
            <consortium name="Pathogen Informatics"/>
        </authorList>
    </citation>
    <scope>NUCLEOTIDE SEQUENCE [LARGE SCALE GENOMIC DNA]</scope>
</reference>
<feature type="chain" id="PRO_5043135136" evidence="2">
    <location>
        <begin position="28"/>
        <end position="649"/>
    </location>
</feature>
<evidence type="ECO:0000313" key="4">
    <source>
        <dbReference type="Proteomes" id="UP000267096"/>
    </source>
</evidence>
<name>A0A158PNC8_ANISI</name>
<proteinExistence type="predicted"/>
<evidence type="ECO:0000313" key="3">
    <source>
        <dbReference type="EMBL" id="VDK44390.1"/>
    </source>
</evidence>
<reference evidence="5" key="1">
    <citation type="submission" date="2016-04" db="UniProtKB">
        <authorList>
            <consortium name="WormBaseParasite"/>
        </authorList>
    </citation>
    <scope>IDENTIFICATION</scope>
</reference>
<feature type="compositionally biased region" description="Low complexity" evidence="1">
    <location>
        <begin position="530"/>
        <end position="547"/>
    </location>
</feature>
<feature type="region of interest" description="Disordered" evidence="1">
    <location>
        <begin position="31"/>
        <end position="57"/>
    </location>
</feature>
<dbReference type="AlphaFoldDB" id="A0A158PNC8"/>
<feature type="region of interest" description="Disordered" evidence="1">
    <location>
        <begin position="474"/>
        <end position="553"/>
    </location>
</feature>
<feature type="compositionally biased region" description="Polar residues" evidence="1">
    <location>
        <begin position="438"/>
        <end position="448"/>
    </location>
</feature>
<gene>
    <name evidence="3" type="ORF">ASIM_LOCUS11124</name>
</gene>
<keyword evidence="4" id="KW-1185">Reference proteome</keyword>
<sequence>MMMTTTLSHHGFIILLLIASFIHKTCSDELPPPTDVKDGNARDSETQKRGSDANEMAPALTANLTDTLEKVNANLKDLLKCCKQFCDDEERKINPVNCAQNTPSDVVIQQLPLNGKEPVLLTYYPDPDTDNDQTWHPLLTVEPENGGQVTIPMVTTTPETSERKMLVLLLPIRQCVYCPCMTQQDSSCPIVPLQTCPCPSDFIDSIWQAPIQTTAIQQSPLLLQCPLSSDQLPTQHFFITANGNDVGAYHGKRHRFSTATNKQIPVYTISQLKNNLQNFGLLTPITTQTNGYGRTGANLELNKYLNGYTRMRSPPGFIDDDIGAALRDGQPLAIEIDENDRETLQEVLSLGFVESQKINENIACGGDKMATLPYPIIGNNYNQQPIIHRATSSLDNPVSNSYQQPHTISSSFSIPSLQQTSLDIPFSGYTQNLQPLSAQHNSLSTSPVAVSPSDSDRPTIPFDQFRAQFFRQDTQQMSPNSQQQQQLQQIVPPQHFASSNQPSSDQPNWLPNQNQLHENDVNSLSRHHYQQQPSLPSSSLLFSQQQPDKNSQKPLAIDSLQSSIVDLSNAKNQRNERLQQQQNENNIIKNSASTKQPDYIYHVAYNGDRFGATNAVTNAQHRTSTIMTVQQSLIFTAFYLIISTIRGHF</sequence>
<dbReference type="OrthoDB" id="10666539at2759"/>
<feature type="compositionally biased region" description="Low complexity" evidence="1">
    <location>
        <begin position="474"/>
        <end position="494"/>
    </location>
</feature>
<evidence type="ECO:0000313" key="5">
    <source>
        <dbReference type="WBParaSite" id="ASIM_0001156601-mRNA-1"/>
    </source>
</evidence>
<organism evidence="5">
    <name type="scientific">Anisakis simplex</name>
    <name type="common">Herring worm</name>
    <dbReference type="NCBI Taxonomy" id="6269"/>
    <lineage>
        <taxon>Eukaryota</taxon>
        <taxon>Metazoa</taxon>
        <taxon>Ecdysozoa</taxon>
        <taxon>Nematoda</taxon>
        <taxon>Chromadorea</taxon>
        <taxon>Rhabditida</taxon>
        <taxon>Spirurina</taxon>
        <taxon>Ascaridomorpha</taxon>
        <taxon>Ascaridoidea</taxon>
        <taxon>Anisakidae</taxon>
        <taxon>Anisakis</taxon>
        <taxon>Anisakis simplex complex</taxon>
    </lineage>
</organism>
<feature type="compositionally biased region" description="Polar residues" evidence="1">
    <location>
        <begin position="496"/>
        <end position="524"/>
    </location>
</feature>
<dbReference type="WBParaSite" id="ASIM_0001156601-mRNA-1">
    <property type="protein sequence ID" value="ASIM_0001156601-mRNA-1"/>
    <property type="gene ID" value="ASIM_0001156601"/>
</dbReference>
<accession>A0A158PNC8</accession>
<feature type="region of interest" description="Disordered" evidence="1">
    <location>
        <begin position="438"/>
        <end position="460"/>
    </location>
</feature>
<evidence type="ECO:0000256" key="2">
    <source>
        <dbReference type="SAM" id="SignalP"/>
    </source>
</evidence>
<evidence type="ECO:0000256" key="1">
    <source>
        <dbReference type="SAM" id="MobiDB-lite"/>
    </source>
</evidence>
<protein>
    <submittedName>
        <fullName evidence="3 5">Uncharacterized protein</fullName>
    </submittedName>
</protein>
<keyword evidence="2" id="KW-0732">Signal</keyword>
<feature type="signal peptide" evidence="2">
    <location>
        <begin position="1"/>
        <end position="27"/>
    </location>
</feature>
<dbReference type="EMBL" id="UYRR01031042">
    <property type="protein sequence ID" value="VDK44390.1"/>
    <property type="molecule type" value="Genomic_DNA"/>
</dbReference>
<feature type="compositionally biased region" description="Basic and acidic residues" evidence="1">
    <location>
        <begin position="35"/>
        <end position="52"/>
    </location>
</feature>